<dbReference type="AlphaFoldDB" id="A0A5B8CHW0"/>
<organism evidence="1 2">
    <name type="scientific">Sphingobium fuliginis ATCC 27551</name>
    <dbReference type="NCBI Taxonomy" id="1208342"/>
    <lineage>
        <taxon>Bacteria</taxon>
        <taxon>Pseudomonadati</taxon>
        <taxon>Pseudomonadota</taxon>
        <taxon>Alphaproteobacteria</taxon>
        <taxon>Sphingomonadales</taxon>
        <taxon>Sphingomonadaceae</taxon>
        <taxon>Sphingobium</taxon>
    </lineage>
</organism>
<gene>
    <name evidence="1" type="ORF">FIL70_18430</name>
</gene>
<sequence>MHIPARELENIVVEKLPTLCRYPLQFAINIGMLIDGANLPAFVAGIETLAGSVRRRDSDTLRSLLARIEVGRDGITMDCRCRALAPDAGSGYGTESRVVSFRSGVRLTRSGRALRLVHDGDAPTADRMDLPLVRLIVKAHRWWKILRDDPVDIKTLSARENVSASWMTAACLQRIMS</sequence>
<dbReference type="RefSeq" id="WP_137709389.1">
    <property type="nucleotide sequence ID" value="NZ_CP041016.1"/>
</dbReference>
<protein>
    <submittedName>
        <fullName evidence="1">Uncharacterized protein</fullName>
    </submittedName>
</protein>
<proteinExistence type="predicted"/>
<accession>A0A5B8CHW0</accession>
<dbReference type="EMBL" id="CP041016">
    <property type="protein sequence ID" value="QDC38923.1"/>
    <property type="molecule type" value="Genomic_DNA"/>
</dbReference>
<reference evidence="1 2" key="1">
    <citation type="submission" date="2019-06" db="EMBL/GenBank/DDBJ databases">
        <title>Genome organization and adaptive potential of archetypical organophosphate degarding Sphingobium fuliginis ATCC 27551.</title>
        <authorList>
            <person name="Sarwar A."/>
            <person name="Parthasarathy S."/>
            <person name="Singh C."/>
            <person name="Siddavattam D."/>
        </authorList>
    </citation>
    <scope>NUCLEOTIDE SEQUENCE [LARGE SCALE GENOMIC DNA]</scope>
    <source>
        <strain evidence="1 2">ATCC 27551</strain>
    </source>
</reference>
<dbReference type="KEGG" id="sufl:FIL70_18430"/>
<evidence type="ECO:0000313" key="2">
    <source>
        <dbReference type="Proteomes" id="UP000311469"/>
    </source>
</evidence>
<evidence type="ECO:0000313" key="1">
    <source>
        <dbReference type="EMBL" id="QDC38923.1"/>
    </source>
</evidence>
<dbReference type="Proteomes" id="UP000311469">
    <property type="component" value="Chromosome cSF1"/>
</dbReference>
<name>A0A5B8CHW0_SPHSA</name>